<reference evidence="1 2" key="1">
    <citation type="submission" date="2018-03" db="EMBL/GenBank/DDBJ databases">
        <title>Genomic Encyclopedia of Archaeal and Bacterial Type Strains, Phase II (KMG-II): from individual species to whole genera.</title>
        <authorList>
            <person name="Goeker M."/>
        </authorList>
    </citation>
    <scope>NUCLEOTIDE SEQUENCE [LARGE SCALE GENOMIC DNA]</scope>
    <source>
        <strain evidence="1 2">DSM 100346</strain>
    </source>
</reference>
<evidence type="ECO:0000313" key="2">
    <source>
        <dbReference type="Proteomes" id="UP000245880"/>
    </source>
</evidence>
<protein>
    <submittedName>
        <fullName evidence="1">Uncharacterized protein</fullName>
    </submittedName>
</protein>
<proteinExistence type="predicted"/>
<comment type="caution">
    <text evidence="1">The sequence shown here is derived from an EMBL/GenBank/DDBJ whole genome shotgun (WGS) entry which is preliminary data.</text>
</comment>
<name>A0A316AKQ1_9BACT</name>
<organism evidence="1 2">
    <name type="scientific">Dyadobacter jejuensis</name>
    <dbReference type="NCBI Taxonomy" id="1082580"/>
    <lineage>
        <taxon>Bacteria</taxon>
        <taxon>Pseudomonadati</taxon>
        <taxon>Bacteroidota</taxon>
        <taxon>Cytophagia</taxon>
        <taxon>Cytophagales</taxon>
        <taxon>Spirosomataceae</taxon>
        <taxon>Dyadobacter</taxon>
    </lineage>
</organism>
<dbReference type="OrthoDB" id="953370at2"/>
<dbReference type="AlphaFoldDB" id="A0A316AKQ1"/>
<dbReference type="Proteomes" id="UP000245880">
    <property type="component" value="Unassembled WGS sequence"/>
</dbReference>
<gene>
    <name evidence="1" type="ORF">CLV98_104224</name>
</gene>
<dbReference type="EMBL" id="QGDT01000004">
    <property type="protein sequence ID" value="PWJ58365.1"/>
    <property type="molecule type" value="Genomic_DNA"/>
</dbReference>
<sequence>MRTYEGDKPELARSIRLLWDQQCIRESLYLKALRKDRIGALRRVLSQGYFSAMLFKRELKTIYDYAKCFMSDTDLDLVCKEQGDQAQIIILTDLEEERHIAGFFRGLEESVLESYQGLFHHFDWDTHTRQLLLEHKDRIRDFINTMAHCESPIQMRSVAH</sequence>
<accession>A0A316AKQ1</accession>
<evidence type="ECO:0000313" key="1">
    <source>
        <dbReference type="EMBL" id="PWJ58365.1"/>
    </source>
</evidence>
<dbReference type="RefSeq" id="WP_109674223.1">
    <property type="nucleotide sequence ID" value="NZ_QGDT01000004.1"/>
</dbReference>
<keyword evidence="2" id="KW-1185">Reference proteome</keyword>